<evidence type="ECO:0000256" key="6">
    <source>
        <dbReference type="ARBA" id="ARBA00022989"/>
    </source>
</evidence>
<keyword evidence="3" id="KW-0645">Protease</keyword>
<dbReference type="EMBL" id="JBBMFI010000021">
    <property type="protein sequence ID" value="MEQ2565898.1"/>
    <property type="molecule type" value="Genomic_DNA"/>
</dbReference>
<feature type="transmembrane region" description="Helical" evidence="8">
    <location>
        <begin position="143"/>
        <end position="162"/>
    </location>
</feature>
<proteinExistence type="predicted"/>
<keyword evidence="10" id="KW-1185">Reference proteome</keyword>
<evidence type="ECO:0000256" key="2">
    <source>
        <dbReference type="ARBA" id="ARBA00022654"/>
    </source>
</evidence>
<evidence type="ECO:0000313" key="10">
    <source>
        <dbReference type="Proteomes" id="UP001478133"/>
    </source>
</evidence>
<evidence type="ECO:0000313" key="9">
    <source>
        <dbReference type="EMBL" id="MEQ2565898.1"/>
    </source>
</evidence>
<dbReference type="Pfam" id="PF04647">
    <property type="entry name" value="AgrB"/>
    <property type="match status" value="1"/>
</dbReference>
<keyword evidence="5" id="KW-0378">Hydrolase</keyword>
<protein>
    <submittedName>
        <fullName evidence="9">Accessory gene regulator B family protein</fullName>
    </submittedName>
</protein>
<evidence type="ECO:0000256" key="8">
    <source>
        <dbReference type="SAM" id="Phobius"/>
    </source>
</evidence>
<keyword evidence="6 8" id="KW-1133">Transmembrane helix</keyword>
<evidence type="ECO:0000256" key="1">
    <source>
        <dbReference type="ARBA" id="ARBA00022475"/>
    </source>
</evidence>
<organism evidence="9 10">
    <name type="scientific">Ruminococcoides intestinihominis</name>
    <dbReference type="NCBI Taxonomy" id="3133161"/>
    <lineage>
        <taxon>Bacteria</taxon>
        <taxon>Bacillati</taxon>
        <taxon>Bacillota</taxon>
        <taxon>Clostridia</taxon>
        <taxon>Eubacteriales</taxon>
        <taxon>Oscillospiraceae</taxon>
        <taxon>Ruminococcoides</taxon>
    </lineage>
</organism>
<gene>
    <name evidence="9" type="ORF">ABFO16_06560</name>
</gene>
<evidence type="ECO:0000256" key="7">
    <source>
        <dbReference type="ARBA" id="ARBA00023136"/>
    </source>
</evidence>
<keyword evidence="4 8" id="KW-0812">Transmembrane</keyword>
<feature type="transmembrane region" description="Helical" evidence="8">
    <location>
        <begin position="105"/>
        <end position="123"/>
    </location>
</feature>
<sequence>MLHRLSERIALSVCNDSDEIPHDIYIYGFELLVSSVIETISLLLIGLLTGKFVETVIFIIFFSSIRVFSGGYHANSYLKCFIVTVAYYLLVLFSADIMLAFPNRTIILIAIITLLLSFILFLLMSPVKSKGKSILNYKKQKILSIISLCINAILPIILLTIYQNNILIIVYPTIICVDVLIIIESLKKGDEKNERKDY</sequence>
<dbReference type="SMART" id="SM00793">
    <property type="entry name" value="AgrB"/>
    <property type="match status" value="1"/>
</dbReference>
<reference evidence="9 10" key="1">
    <citation type="submission" date="2024-03" db="EMBL/GenBank/DDBJ databases">
        <title>Human intestinal bacterial collection.</title>
        <authorList>
            <person name="Pauvert C."/>
            <person name="Hitch T.C.A."/>
            <person name="Clavel T."/>
        </authorList>
    </citation>
    <scope>NUCLEOTIDE SEQUENCE [LARGE SCALE GENOMIC DNA]</scope>
    <source>
        <strain evidence="9 10">CLA-AP-H18</strain>
    </source>
</reference>
<dbReference type="Proteomes" id="UP001478133">
    <property type="component" value="Unassembled WGS sequence"/>
</dbReference>
<evidence type="ECO:0000256" key="3">
    <source>
        <dbReference type="ARBA" id="ARBA00022670"/>
    </source>
</evidence>
<name>A0ABV1HVB6_9FIRM</name>
<feature type="transmembrane region" description="Helical" evidence="8">
    <location>
        <begin position="77"/>
        <end position="99"/>
    </location>
</feature>
<feature type="transmembrane region" description="Helical" evidence="8">
    <location>
        <begin position="168"/>
        <end position="186"/>
    </location>
</feature>
<evidence type="ECO:0000256" key="5">
    <source>
        <dbReference type="ARBA" id="ARBA00022801"/>
    </source>
</evidence>
<feature type="transmembrane region" description="Helical" evidence="8">
    <location>
        <begin position="40"/>
        <end position="65"/>
    </location>
</feature>
<dbReference type="RefSeq" id="WP_367286482.1">
    <property type="nucleotide sequence ID" value="NZ_JBBMEY010000022.1"/>
</dbReference>
<keyword evidence="7 8" id="KW-0472">Membrane</keyword>
<keyword evidence="2" id="KW-0673">Quorum sensing</keyword>
<comment type="caution">
    <text evidence="9">The sequence shown here is derived from an EMBL/GenBank/DDBJ whole genome shotgun (WGS) entry which is preliminary data.</text>
</comment>
<dbReference type="InterPro" id="IPR006741">
    <property type="entry name" value="AgrB"/>
</dbReference>
<accession>A0ABV1HVB6</accession>
<keyword evidence="1" id="KW-1003">Cell membrane</keyword>
<evidence type="ECO:0000256" key="4">
    <source>
        <dbReference type="ARBA" id="ARBA00022692"/>
    </source>
</evidence>